<dbReference type="PROSITE" id="PS50157">
    <property type="entry name" value="ZINC_FINGER_C2H2_2"/>
    <property type="match status" value="7"/>
</dbReference>
<evidence type="ECO:0000259" key="13">
    <source>
        <dbReference type="PROSITE" id="PS50157"/>
    </source>
</evidence>
<evidence type="ECO:0000256" key="10">
    <source>
        <dbReference type="ARBA" id="ARBA00023242"/>
    </source>
</evidence>
<evidence type="ECO:0000313" key="15">
    <source>
        <dbReference type="Proteomes" id="UP001153954"/>
    </source>
</evidence>
<dbReference type="GO" id="GO:0003677">
    <property type="term" value="F:DNA binding"/>
    <property type="evidence" value="ECO:0007669"/>
    <property type="project" value="UniProtKB-KW"/>
</dbReference>
<evidence type="ECO:0000256" key="7">
    <source>
        <dbReference type="ARBA" id="ARBA00023015"/>
    </source>
</evidence>
<evidence type="ECO:0000256" key="8">
    <source>
        <dbReference type="ARBA" id="ARBA00023125"/>
    </source>
</evidence>
<comment type="similarity">
    <text evidence="2">Belongs to the krueppel C2H2-type zinc-finger protein family.</text>
</comment>
<dbReference type="FunFam" id="3.30.160.60:FF:000100">
    <property type="entry name" value="Zinc finger 45-like"/>
    <property type="match status" value="1"/>
</dbReference>
<dbReference type="SUPFAM" id="SSF57667">
    <property type="entry name" value="beta-beta-alpha zinc fingers"/>
    <property type="match status" value="3"/>
</dbReference>
<dbReference type="GO" id="GO:0008270">
    <property type="term" value="F:zinc ion binding"/>
    <property type="evidence" value="ECO:0007669"/>
    <property type="project" value="UniProtKB-KW"/>
</dbReference>
<keyword evidence="4" id="KW-0677">Repeat</keyword>
<feature type="domain" description="C2H2-type" evidence="13">
    <location>
        <begin position="706"/>
        <end position="733"/>
    </location>
</feature>
<feature type="domain" description="C2H2-type" evidence="13">
    <location>
        <begin position="790"/>
        <end position="817"/>
    </location>
</feature>
<evidence type="ECO:0000256" key="11">
    <source>
        <dbReference type="PROSITE-ProRule" id="PRU00042"/>
    </source>
</evidence>
<feature type="compositionally biased region" description="Low complexity" evidence="12">
    <location>
        <begin position="493"/>
        <end position="517"/>
    </location>
</feature>
<dbReference type="Gene3D" id="3.30.160.60">
    <property type="entry name" value="Classic Zinc Finger"/>
    <property type="match status" value="5"/>
</dbReference>
<keyword evidence="9" id="KW-0804">Transcription</keyword>
<feature type="domain" description="C2H2-type" evidence="13">
    <location>
        <begin position="761"/>
        <end position="789"/>
    </location>
</feature>
<protein>
    <recommendedName>
        <fullName evidence="13">C2H2-type domain-containing protein</fullName>
    </recommendedName>
</protein>
<feature type="region of interest" description="Disordered" evidence="12">
    <location>
        <begin position="489"/>
        <end position="517"/>
    </location>
</feature>
<evidence type="ECO:0000256" key="6">
    <source>
        <dbReference type="ARBA" id="ARBA00022833"/>
    </source>
</evidence>
<keyword evidence="10" id="KW-0539">Nucleus</keyword>
<keyword evidence="5 11" id="KW-0863">Zinc-finger</keyword>
<accession>A0AAU9TZP7</accession>
<feature type="domain" description="C2H2-type" evidence="13">
    <location>
        <begin position="846"/>
        <end position="873"/>
    </location>
</feature>
<keyword evidence="15" id="KW-1185">Reference proteome</keyword>
<feature type="compositionally biased region" description="Basic residues" evidence="12">
    <location>
        <begin position="200"/>
        <end position="216"/>
    </location>
</feature>
<feature type="domain" description="C2H2-type" evidence="13">
    <location>
        <begin position="818"/>
        <end position="845"/>
    </location>
</feature>
<dbReference type="PROSITE" id="PS00028">
    <property type="entry name" value="ZINC_FINGER_C2H2_1"/>
    <property type="match status" value="7"/>
</dbReference>
<evidence type="ECO:0000313" key="14">
    <source>
        <dbReference type="EMBL" id="CAH2092363.1"/>
    </source>
</evidence>
<evidence type="ECO:0000256" key="3">
    <source>
        <dbReference type="ARBA" id="ARBA00022723"/>
    </source>
</evidence>
<evidence type="ECO:0000256" key="2">
    <source>
        <dbReference type="ARBA" id="ARBA00006991"/>
    </source>
</evidence>
<dbReference type="InterPro" id="IPR036236">
    <property type="entry name" value="Znf_C2H2_sf"/>
</dbReference>
<feature type="compositionally biased region" description="Basic and acidic residues" evidence="12">
    <location>
        <begin position="871"/>
        <end position="886"/>
    </location>
</feature>
<dbReference type="FunFam" id="3.30.160.60:FF:000663">
    <property type="entry name" value="Zinc finger protein 45"/>
    <property type="match status" value="1"/>
</dbReference>
<sequence>MRNVESHILEDKMDEAVTYYINSHQQPESVHIDANSLALNVQDDGGGRVLTVMHPQNFPSQMCRQVSVGEQVGEGPWVEELLDPEGRLAALVAHLTQHSRASHHQTHSAQHKVPSVRSDVDPSVTLDTPMRLFNGPHLDPQSDTIVVEVPALPTLPPLQDMKRCPDTDWFNKNKNNLKDDSGILEQDPVLDIGTSPANKQSKKSLPHKKRISRKLKRSNESSTPQQDIVVINCSEPPQGILPDSFAHEMRAMFICQLCGEFYGEEQLKFYQHLKQHYEPNATIIIENPVPDLGIDKMTNTCIVDNVPTLPDSIVELSLEGSVPKTMYQSIDKHILYTASDKTLNYTSNKLQYSVASMDKEVPDVEKNDLYDSLDKLEYFCTKCNKSFKKQKQCEAHIKEAHSNAKLEDMGEFSEPEDLMEGIHVAVEEGAEPYEQALLPHLTVENGHVHQEHVRHWYMRNGTGGGAASPLCACGGAGYCAACAPVAPHDSPHVSHASHVSPHVSHASHVSQASHVSHASQVSHAPALTSVAIQATGQVTLAPSPSVVQRPPDKDEALQRMFETENRPESFPDRTSEIQRAATDRAAEHTPDGHAPTAGHVSAEHVSAGHVSAEHVSAGHVSAEHVSAGHVSAEHVSAGHVSAEHVSAGHVSAEHVSAGHVSAEHVSAGHASTEHVSAGHASTEHVSGGHAAPAAGARDKKRSGKTFECAQCGRVFQHRNSLSYHTLMHGEKQQTCRECGKSFYTVHALKIHKRVHSDDRPCKCDECGREFRQWSDLKYHKASLHSDKKHFKCDFCGKEFARRYSLSVHRRIHTGEKNYKCEYCNKSFRASSYRLIHMRTHTGNKPYKCTQCEKCFRVSYDLQRHMHIHEKVRVKAEEQKKAKETNEKNSTNTKTSEEKLEPKSPKSDQKKSETRLPILKSLLDKKPARQSKKSLKKPPNVTVQNRTDEQFDEEIFDTRQDPYKFKEVYTIPKEYSDIVQRLERSDEKELATLRSIKTPQICETEERSYSRENTDGKMQVFTQIEKAKEYNGPIVTNVVSLSDIRNLEREPLREPRAEIQGEGLENGFLERLSAFYNIPAV</sequence>
<evidence type="ECO:0000256" key="9">
    <source>
        <dbReference type="ARBA" id="ARBA00023163"/>
    </source>
</evidence>
<dbReference type="FunFam" id="3.30.160.60:FF:000624">
    <property type="entry name" value="zinc finger protein 697"/>
    <property type="match status" value="1"/>
</dbReference>
<dbReference type="Proteomes" id="UP001153954">
    <property type="component" value="Unassembled WGS sequence"/>
</dbReference>
<feature type="compositionally biased region" description="Basic and acidic residues" evidence="12">
    <location>
        <begin position="894"/>
        <end position="913"/>
    </location>
</feature>
<feature type="domain" description="C2H2-type" evidence="13">
    <location>
        <begin position="733"/>
        <end position="760"/>
    </location>
</feature>
<keyword evidence="6" id="KW-0862">Zinc</keyword>
<feature type="region of interest" description="Disordered" evidence="12">
    <location>
        <begin position="100"/>
        <end position="120"/>
    </location>
</feature>
<dbReference type="GO" id="GO:0005634">
    <property type="term" value="C:nucleus"/>
    <property type="evidence" value="ECO:0007669"/>
    <property type="project" value="UniProtKB-SubCell"/>
</dbReference>
<keyword evidence="3" id="KW-0479">Metal-binding</keyword>
<dbReference type="PANTHER" id="PTHR24379">
    <property type="entry name" value="KRAB AND ZINC FINGER DOMAIN-CONTAINING"/>
    <property type="match status" value="1"/>
</dbReference>
<comment type="caution">
    <text evidence="14">The sequence shown here is derived from an EMBL/GenBank/DDBJ whole genome shotgun (WGS) entry which is preliminary data.</text>
</comment>
<feature type="compositionally biased region" description="Basic residues" evidence="12">
    <location>
        <begin position="100"/>
        <end position="110"/>
    </location>
</feature>
<dbReference type="Pfam" id="PF00096">
    <property type="entry name" value="zf-C2H2"/>
    <property type="match status" value="5"/>
</dbReference>
<evidence type="ECO:0000256" key="1">
    <source>
        <dbReference type="ARBA" id="ARBA00004123"/>
    </source>
</evidence>
<name>A0AAU9TZP7_EUPED</name>
<dbReference type="SMART" id="SM00355">
    <property type="entry name" value="ZnF_C2H2"/>
    <property type="match status" value="8"/>
</dbReference>
<reference evidence="14" key="1">
    <citation type="submission" date="2022-03" db="EMBL/GenBank/DDBJ databases">
        <authorList>
            <person name="Tunstrom K."/>
        </authorList>
    </citation>
    <scope>NUCLEOTIDE SEQUENCE</scope>
</reference>
<evidence type="ECO:0000256" key="4">
    <source>
        <dbReference type="ARBA" id="ARBA00022737"/>
    </source>
</evidence>
<dbReference type="FunFam" id="3.30.160.60:FF:000060">
    <property type="entry name" value="zinc finger protein 436"/>
    <property type="match status" value="1"/>
</dbReference>
<dbReference type="EMBL" id="CAKOGL010000011">
    <property type="protein sequence ID" value="CAH2092363.1"/>
    <property type="molecule type" value="Genomic_DNA"/>
</dbReference>
<dbReference type="AlphaFoldDB" id="A0AAU9TZP7"/>
<feature type="region of interest" description="Disordered" evidence="12">
    <location>
        <begin position="187"/>
        <end position="225"/>
    </location>
</feature>
<dbReference type="PANTHER" id="PTHR24379:SF121">
    <property type="entry name" value="C2H2-TYPE DOMAIN-CONTAINING PROTEIN"/>
    <property type="match status" value="1"/>
</dbReference>
<dbReference type="InterPro" id="IPR013087">
    <property type="entry name" value="Znf_C2H2_type"/>
</dbReference>
<keyword evidence="8" id="KW-0238">DNA-binding</keyword>
<proteinExistence type="inferred from homology"/>
<organism evidence="14 15">
    <name type="scientific">Euphydryas editha</name>
    <name type="common">Edith's checkerspot</name>
    <dbReference type="NCBI Taxonomy" id="104508"/>
    <lineage>
        <taxon>Eukaryota</taxon>
        <taxon>Metazoa</taxon>
        <taxon>Ecdysozoa</taxon>
        <taxon>Arthropoda</taxon>
        <taxon>Hexapoda</taxon>
        <taxon>Insecta</taxon>
        <taxon>Pterygota</taxon>
        <taxon>Neoptera</taxon>
        <taxon>Endopterygota</taxon>
        <taxon>Lepidoptera</taxon>
        <taxon>Glossata</taxon>
        <taxon>Ditrysia</taxon>
        <taxon>Papilionoidea</taxon>
        <taxon>Nymphalidae</taxon>
        <taxon>Nymphalinae</taxon>
        <taxon>Euphydryas</taxon>
    </lineage>
</organism>
<gene>
    <name evidence="14" type="ORF">EEDITHA_LOCUS8126</name>
</gene>
<dbReference type="GO" id="GO:0048598">
    <property type="term" value="P:embryonic morphogenesis"/>
    <property type="evidence" value="ECO:0007669"/>
    <property type="project" value="UniProtKB-ARBA"/>
</dbReference>
<keyword evidence="7" id="KW-0805">Transcription regulation</keyword>
<feature type="compositionally biased region" description="Basic and acidic residues" evidence="12">
    <location>
        <begin position="562"/>
        <end position="591"/>
    </location>
</feature>
<evidence type="ECO:0000256" key="12">
    <source>
        <dbReference type="SAM" id="MobiDB-lite"/>
    </source>
</evidence>
<dbReference type="Gene3D" id="2.160.20.120">
    <property type="match status" value="1"/>
</dbReference>
<feature type="region of interest" description="Disordered" evidence="12">
    <location>
        <begin position="562"/>
        <end position="598"/>
    </location>
</feature>
<feature type="domain" description="C2H2-type" evidence="13">
    <location>
        <begin position="378"/>
        <end position="406"/>
    </location>
</feature>
<evidence type="ECO:0000256" key="5">
    <source>
        <dbReference type="ARBA" id="ARBA00022771"/>
    </source>
</evidence>
<feature type="region of interest" description="Disordered" evidence="12">
    <location>
        <begin position="659"/>
        <end position="699"/>
    </location>
</feature>
<feature type="region of interest" description="Disordered" evidence="12">
    <location>
        <begin position="871"/>
        <end position="946"/>
    </location>
</feature>
<comment type="subcellular location">
    <subcellularLocation>
        <location evidence="1">Nucleus</location>
    </subcellularLocation>
</comment>